<name>A0ABW5WWZ0_9STAP</name>
<dbReference type="InterPro" id="IPR041492">
    <property type="entry name" value="HAD_2"/>
</dbReference>
<dbReference type="PANTHER" id="PTHR43434">
    <property type="entry name" value="PHOSPHOGLYCOLATE PHOSPHATASE"/>
    <property type="match status" value="1"/>
</dbReference>
<accession>A0ABW5WWZ0</accession>
<keyword evidence="2" id="KW-1185">Reference proteome</keyword>
<gene>
    <name evidence="1" type="ORF">ACFSX4_08620</name>
</gene>
<dbReference type="EMBL" id="JBHUOQ010000003">
    <property type="protein sequence ID" value="MFD2830522.1"/>
    <property type="molecule type" value="Genomic_DNA"/>
</dbReference>
<protein>
    <submittedName>
        <fullName evidence="1">HAD family hydrolase</fullName>
        <ecNumber evidence="1">3.-.-.-</ecNumber>
    </submittedName>
</protein>
<dbReference type="InterPro" id="IPR050155">
    <property type="entry name" value="HAD-like_hydrolase_sf"/>
</dbReference>
<dbReference type="Gene3D" id="3.40.50.1000">
    <property type="entry name" value="HAD superfamily/HAD-like"/>
    <property type="match status" value="1"/>
</dbReference>
<dbReference type="Proteomes" id="UP001597519">
    <property type="component" value="Unassembled WGS sequence"/>
</dbReference>
<dbReference type="SFLD" id="SFLDG01129">
    <property type="entry name" value="C1.5:_HAD__Beta-PGM__Phosphata"/>
    <property type="match status" value="1"/>
</dbReference>
<organism evidence="1 2">
    <name type="scientific">Corticicoccus populi</name>
    <dbReference type="NCBI Taxonomy" id="1812821"/>
    <lineage>
        <taxon>Bacteria</taxon>
        <taxon>Bacillati</taxon>
        <taxon>Bacillota</taxon>
        <taxon>Bacilli</taxon>
        <taxon>Bacillales</taxon>
        <taxon>Staphylococcaceae</taxon>
        <taxon>Corticicoccus</taxon>
    </lineage>
</organism>
<sequence length="232" mass="25892">MKMILLDKDGTLLDYGKVWGPYARKCVDNFVETFDKHHEKESLEKSLGVVDGVIQANSVVASGTGSEIHATFERYAESGSEWAKKHYEENFDFIYAHMRLIAGAKETMEAFHRLGYKNVIVTSDSRKSTEAFIEKFNLGVLITDVVAGGDSEYCKPDIRVLDQLMARHGLEISDLVMVGDNAADTMLGYDEGMFTVGVLSGTSKKEDLDGADLIVDSIEDMIRDNRLIFEDK</sequence>
<reference evidence="2" key="1">
    <citation type="journal article" date="2019" name="Int. J. Syst. Evol. Microbiol.">
        <title>The Global Catalogue of Microorganisms (GCM) 10K type strain sequencing project: providing services to taxonomists for standard genome sequencing and annotation.</title>
        <authorList>
            <consortium name="The Broad Institute Genomics Platform"/>
            <consortium name="The Broad Institute Genome Sequencing Center for Infectious Disease"/>
            <person name="Wu L."/>
            <person name="Ma J."/>
        </authorList>
    </citation>
    <scope>NUCLEOTIDE SEQUENCE [LARGE SCALE GENOMIC DNA]</scope>
    <source>
        <strain evidence="2">KCTC 33575</strain>
    </source>
</reference>
<keyword evidence="1" id="KW-0378">Hydrolase</keyword>
<proteinExistence type="predicted"/>
<dbReference type="RefSeq" id="WP_377773636.1">
    <property type="nucleotide sequence ID" value="NZ_JBHUOQ010000003.1"/>
</dbReference>
<dbReference type="InterPro" id="IPR023214">
    <property type="entry name" value="HAD_sf"/>
</dbReference>
<evidence type="ECO:0000313" key="1">
    <source>
        <dbReference type="EMBL" id="MFD2830522.1"/>
    </source>
</evidence>
<evidence type="ECO:0000313" key="2">
    <source>
        <dbReference type="Proteomes" id="UP001597519"/>
    </source>
</evidence>
<dbReference type="GO" id="GO:0016787">
    <property type="term" value="F:hydrolase activity"/>
    <property type="evidence" value="ECO:0007669"/>
    <property type="project" value="UniProtKB-KW"/>
</dbReference>
<dbReference type="InterPro" id="IPR036412">
    <property type="entry name" value="HAD-like_sf"/>
</dbReference>
<dbReference type="SUPFAM" id="SSF56784">
    <property type="entry name" value="HAD-like"/>
    <property type="match status" value="1"/>
</dbReference>
<dbReference type="EC" id="3.-.-.-" evidence="1"/>
<comment type="caution">
    <text evidence="1">The sequence shown here is derived from an EMBL/GenBank/DDBJ whole genome shotgun (WGS) entry which is preliminary data.</text>
</comment>
<dbReference type="Pfam" id="PF13419">
    <property type="entry name" value="HAD_2"/>
    <property type="match status" value="1"/>
</dbReference>
<dbReference type="PANTHER" id="PTHR43434:SF1">
    <property type="entry name" value="PHOSPHOGLYCOLATE PHOSPHATASE"/>
    <property type="match status" value="1"/>
</dbReference>
<dbReference type="SFLD" id="SFLDS00003">
    <property type="entry name" value="Haloacid_Dehalogenase"/>
    <property type="match status" value="1"/>
</dbReference>